<gene>
    <name evidence="5" type="ORF">OEZ85_000293</name>
</gene>
<keyword evidence="6" id="KW-1185">Reference proteome</keyword>
<comment type="similarity">
    <text evidence="1">Belongs to the aldose epimerase family.</text>
</comment>
<dbReference type="SUPFAM" id="SSF74650">
    <property type="entry name" value="Galactose mutarotase-like"/>
    <property type="match status" value="1"/>
</dbReference>
<evidence type="ECO:0000256" key="3">
    <source>
        <dbReference type="ARBA" id="ARBA00023235"/>
    </source>
</evidence>
<dbReference type="InterPro" id="IPR014718">
    <property type="entry name" value="GH-type_carb-bd"/>
</dbReference>
<evidence type="ECO:0000313" key="5">
    <source>
        <dbReference type="EMBL" id="WIA23575.1"/>
    </source>
</evidence>
<dbReference type="CDD" id="cd09019">
    <property type="entry name" value="galactose_mutarotase_like"/>
    <property type="match status" value="1"/>
</dbReference>
<dbReference type="SUPFAM" id="SSF64005">
    <property type="entry name" value="Undecaprenyl diphosphate synthase"/>
    <property type="match status" value="2"/>
</dbReference>
<keyword evidence="2" id="KW-0808">Transferase</keyword>
<dbReference type="InterPro" id="IPR011013">
    <property type="entry name" value="Gal_mutarotase_sf_dom"/>
</dbReference>
<dbReference type="Pfam" id="PF01263">
    <property type="entry name" value="Aldose_epim"/>
    <property type="match status" value="1"/>
</dbReference>
<dbReference type="PANTHER" id="PTHR10091:SF0">
    <property type="entry name" value="GALACTOSE MUTAROTASE"/>
    <property type="match status" value="1"/>
</dbReference>
<reference evidence="5 6" key="1">
    <citation type="submission" date="2023-05" db="EMBL/GenBank/DDBJ databases">
        <title>A 100% complete, gapless, phased diploid assembly of the Scenedesmus obliquus UTEX 3031 genome.</title>
        <authorList>
            <person name="Biondi T.C."/>
            <person name="Hanschen E.R."/>
            <person name="Kwon T."/>
            <person name="Eng W."/>
            <person name="Kruse C.P.S."/>
            <person name="Koehler S.I."/>
            <person name="Kunde Y."/>
            <person name="Gleasner C.D."/>
            <person name="You Mak K.T."/>
            <person name="Polle J."/>
            <person name="Hovde B.T."/>
            <person name="Starkenburg S.R."/>
        </authorList>
    </citation>
    <scope>NUCLEOTIDE SEQUENCE [LARGE SCALE GENOMIC DNA]</scope>
    <source>
        <strain evidence="5 6">DOE0152z</strain>
    </source>
</reference>
<dbReference type="InterPro" id="IPR036424">
    <property type="entry name" value="UPP_synth-like_sf"/>
</dbReference>
<dbReference type="Gene3D" id="3.40.1180.10">
    <property type="entry name" value="Decaprenyl diphosphate synthase-like"/>
    <property type="match status" value="1"/>
</dbReference>
<dbReference type="InterPro" id="IPR047215">
    <property type="entry name" value="Galactose_mutarotase-like"/>
</dbReference>
<sequence>MDGNRRFADQLGQKRIDGHIQGYSKMKQIVQWCLELGISCVSVYAFSIDNFRRPADEVDALMELAAAKFDELAHDEDAKRWGAELRLDEDAKRWGTELRVVGDLLLTPALLLLLPPLLLLLLQDEDAKRWGAELRVVGDLSRAPPAIQAAAARLMQGSKEQGPTRSVVNICFSYTSSQELQHAVQQVAAGVAQSQLLPDDVTPQLLQQVMHTRECPPCMVITLQNKSNFSVTVTPIGASIQKLLVPDCQNISRQVDVMLGYEEVAGYSLYPHPSFGATVGRVGNRISGAQFSLNGETFKLEANEGNNTLHGGAVRWSKVMWSASVSSDKLTATFMRTSNDGEAGFPGNVRVMVMYSMPEEGSHLNVTMQAMTDKATPLNIINHAYFNLKGAASDSSVLDYVVKIPSNFYTPTTPGQLLPTGQIFRVKDTPYDFTTGRKVGYKLQAADGGLQRGYDVNYVVPQSGASDQQPVWWRPGENPQVGSDAAKRPLSLAATVTEPSTGMRLKVLTNAPGLQLYTGNSLTGKPKDMALAGKGGLFYKQYGGLCLSAQAFPNAINTPTFPSIVVRPGDMYSNRVSYDFSCAA</sequence>
<evidence type="ECO:0000256" key="4">
    <source>
        <dbReference type="ARBA" id="ARBA00023277"/>
    </source>
</evidence>
<dbReference type="CDD" id="cd00475">
    <property type="entry name" value="Cis_IPPS"/>
    <property type="match status" value="1"/>
</dbReference>
<evidence type="ECO:0000256" key="1">
    <source>
        <dbReference type="ARBA" id="ARBA00006206"/>
    </source>
</evidence>
<evidence type="ECO:0000313" key="6">
    <source>
        <dbReference type="Proteomes" id="UP001244341"/>
    </source>
</evidence>
<dbReference type="InterPro" id="IPR001441">
    <property type="entry name" value="UPP_synth-like"/>
</dbReference>
<evidence type="ECO:0008006" key="7">
    <source>
        <dbReference type="Google" id="ProtNLM"/>
    </source>
</evidence>
<dbReference type="EMBL" id="CP126223">
    <property type="protein sequence ID" value="WIA23575.1"/>
    <property type="molecule type" value="Genomic_DNA"/>
</dbReference>
<dbReference type="Proteomes" id="UP001244341">
    <property type="component" value="Chromosome 16b"/>
</dbReference>
<protein>
    <recommendedName>
        <fullName evidence="7">Aldose 1-epimerase</fullName>
    </recommendedName>
</protein>
<keyword evidence="4" id="KW-0119">Carbohydrate metabolism</keyword>
<dbReference type="Gene3D" id="2.70.98.10">
    <property type="match status" value="1"/>
</dbReference>
<accession>A0ABY8UQI0</accession>
<name>A0ABY8UQI0_TETOB</name>
<evidence type="ECO:0000256" key="2">
    <source>
        <dbReference type="ARBA" id="ARBA00022679"/>
    </source>
</evidence>
<dbReference type="Pfam" id="PF01255">
    <property type="entry name" value="Prenyltransf"/>
    <property type="match status" value="2"/>
</dbReference>
<keyword evidence="3" id="KW-0413">Isomerase</keyword>
<proteinExistence type="inferred from homology"/>
<organism evidence="5 6">
    <name type="scientific">Tetradesmus obliquus</name>
    <name type="common">Green alga</name>
    <name type="synonym">Acutodesmus obliquus</name>
    <dbReference type="NCBI Taxonomy" id="3088"/>
    <lineage>
        <taxon>Eukaryota</taxon>
        <taxon>Viridiplantae</taxon>
        <taxon>Chlorophyta</taxon>
        <taxon>core chlorophytes</taxon>
        <taxon>Chlorophyceae</taxon>
        <taxon>CS clade</taxon>
        <taxon>Sphaeropleales</taxon>
        <taxon>Scenedesmaceae</taxon>
        <taxon>Tetradesmus</taxon>
    </lineage>
</organism>
<dbReference type="PANTHER" id="PTHR10091">
    <property type="entry name" value="ALDOSE-1-EPIMERASE"/>
    <property type="match status" value="1"/>
</dbReference>
<dbReference type="InterPro" id="IPR008183">
    <property type="entry name" value="Aldose_1/G6P_1-epimerase"/>
</dbReference>